<proteinExistence type="predicted"/>
<evidence type="ECO:0000256" key="2">
    <source>
        <dbReference type="ARBA" id="ARBA00023027"/>
    </source>
</evidence>
<evidence type="ECO:0000256" key="1">
    <source>
        <dbReference type="ARBA" id="ARBA00023002"/>
    </source>
</evidence>
<dbReference type="GO" id="GO:0005829">
    <property type="term" value="C:cytosol"/>
    <property type="evidence" value="ECO:0007669"/>
    <property type="project" value="TreeGrafter"/>
</dbReference>
<name>A0A926D749_9FIRM</name>
<gene>
    <name evidence="6" type="ORF">IAG03_02710</name>
</gene>
<dbReference type="InterPro" id="IPR013328">
    <property type="entry name" value="6PGD_dom2"/>
</dbReference>
<dbReference type="InterPro" id="IPR013131">
    <property type="entry name" value="Mannitol_DH_N"/>
</dbReference>
<dbReference type="GO" id="GO:0008926">
    <property type="term" value="F:mannitol-1-phosphate 5-dehydrogenase activity"/>
    <property type="evidence" value="ECO:0007669"/>
    <property type="project" value="UniProtKB-EC"/>
</dbReference>
<feature type="domain" description="Mannitol dehydrogenase C-terminal" evidence="5">
    <location>
        <begin position="214"/>
        <end position="350"/>
    </location>
</feature>
<dbReference type="Gene3D" id="1.10.1040.10">
    <property type="entry name" value="N-(1-d-carboxylethyl)-l-norvaline Dehydrogenase, domain 2"/>
    <property type="match status" value="1"/>
</dbReference>
<dbReference type="PANTHER" id="PTHR30524:SF0">
    <property type="entry name" value="ALTRONATE OXIDOREDUCTASE-RELATED"/>
    <property type="match status" value="1"/>
</dbReference>
<reference evidence="6" key="1">
    <citation type="submission" date="2020-08" db="EMBL/GenBank/DDBJ databases">
        <title>Genome public.</title>
        <authorList>
            <person name="Liu C."/>
            <person name="Sun Q."/>
        </authorList>
    </citation>
    <scope>NUCLEOTIDE SEQUENCE</scope>
    <source>
        <strain evidence="6">NSJ-40</strain>
    </source>
</reference>
<dbReference type="InterPro" id="IPR036291">
    <property type="entry name" value="NAD(P)-bd_dom_sf"/>
</dbReference>
<protein>
    <submittedName>
        <fullName evidence="6">Mannitol dehydrogenase</fullName>
    </submittedName>
</protein>
<evidence type="ECO:0000259" key="4">
    <source>
        <dbReference type="Pfam" id="PF01232"/>
    </source>
</evidence>
<dbReference type="EMBL" id="JACRSN010000003">
    <property type="protein sequence ID" value="MBC8532928.1"/>
    <property type="molecule type" value="Genomic_DNA"/>
</dbReference>
<dbReference type="RefSeq" id="WP_249318204.1">
    <property type="nucleotide sequence ID" value="NZ_JACRSN010000003.1"/>
</dbReference>
<dbReference type="Proteomes" id="UP000651482">
    <property type="component" value="Unassembled WGS sequence"/>
</dbReference>
<evidence type="ECO:0000313" key="6">
    <source>
        <dbReference type="EMBL" id="MBC8532928.1"/>
    </source>
</evidence>
<feature type="domain" description="Mannitol dehydrogenase N-terminal" evidence="4">
    <location>
        <begin position="6"/>
        <end position="200"/>
    </location>
</feature>
<dbReference type="Pfam" id="PF01232">
    <property type="entry name" value="Mannitol_dh"/>
    <property type="match status" value="1"/>
</dbReference>
<comment type="caution">
    <text evidence="6">The sequence shown here is derived from an EMBL/GenBank/DDBJ whole genome shotgun (WGS) entry which is preliminary data.</text>
</comment>
<evidence type="ECO:0000259" key="5">
    <source>
        <dbReference type="Pfam" id="PF08125"/>
    </source>
</evidence>
<keyword evidence="2" id="KW-0520">NAD</keyword>
<dbReference type="Pfam" id="PF08125">
    <property type="entry name" value="Mannitol_dh_C"/>
    <property type="match status" value="1"/>
</dbReference>
<dbReference type="InterPro" id="IPR008927">
    <property type="entry name" value="6-PGluconate_DH-like_C_sf"/>
</dbReference>
<dbReference type="SUPFAM" id="SSF51735">
    <property type="entry name" value="NAD(P)-binding Rossmann-fold domains"/>
    <property type="match status" value="1"/>
</dbReference>
<comment type="catalytic activity">
    <reaction evidence="3">
        <text>D-mannitol 1-phosphate + NAD(+) = beta-D-fructose 6-phosphate + NADH + H(+)</text>
        <dbReference type="Rhea" id="RHEA:19661"/>
        <dbReference type="ChEBI" id="CHEBI:15378"/>
        <dbReference type="ChEBI" id="CHEBI:57540"/>
        <dbReference type="ChEBI" id="CHEBI:57634"/>
        <dbReference type="ChEBI" id="CHEBI:57945"/>
        <dbReference type="ChEBI" id="CHEBI:61381"/>
        <dbReference type="EC" id="1.1.1.17"/>
    </reaction>
</comment>
<dbReference type="InterPro" id="IPR013118">
    <property type="entry name" value="Mannitol_DH_C"/>
</dbReference>
<accession>A0A926D749</accession>
<keyword evidence="1" id="KW-0560">Oxidoreductase</keyword>
<sequence>MQKKKTAVMYGAGNIGRGFIGQVLHDSGYEVAFVDVDQNLIDAFNQTGSYVITVVEGDRAEEKVIGDVRGVNGMDLDAVAHEIAEADVMAVSVGMRILPRIAGNLAAGIRLREKLHPGLPLNLLICENLPDPEGFVRKLLLEALGEDQALLENVGLVAATIGRMIPPLPPEKRRVCTDIHVEPFCSLPVDADAFRGEIPALRYLEPYSPFAFCEEKKLYIHNMGHALCAYFGALKRYRAICEAIADPVIAFLVHGAMISSANAIAQAYGEDAAAVTAYAEDLVRRFGNAALGDTVVRVGKDPLRKLSPKDRLLGALSRCQSQKIPAPQILMGIGAALHFQDAEDPSSLELRRLLAEQGVAQYLQNALGLSEADARETAWYYQTLPALLS</sequence>
<dbReference type="Gene3D" id="3.40.50.720">
    <property type="entry name" value="NAD(P)-binding Rossmann-like Domain"/>
    <property type="match status" value="1"/>
</dbReference>
<dbReference type="GO" id="GO:0019592">
    <property type="term" value="P:mannitol catabolic process"/>
    <property type="evidence" value="ECO:0007669"/>
    <property type="project" value="TreeGrafter"/>
</dbReference>
<evidence type="ECO:0000313" key="7">
    <source>
        <dbReference type="Proteomes" id="UP000651482"/>
    </source>
</evidence>
<dbReference type="SUPFAM" id="SSF48179">
    <property type="entry name" value="6-phosphogluconate dehydrogenase C-terminal domain-like"/>
    <property type="match status" value="1"/>
</dbReference>
<dbReference type="AlphaFoldDB" id="A0A926D749"/>
<organism evidence="6 7">
    <name type="scientific">Yeguia hominis</name>
    <dbReference type="NCBI Taxonomy" id="2763662"/>
    <lineage>
        <taxon>Bacteria</taxon>
        <taxon>Bacillati</taxon>
        <taxon>Bacillota</taxon>
        <taxon>Clostridia</taxon>
        <taxon>Eubacteriales</taxon>
        <taxon>Yeguiaceae</taxon>
        <taxon>Yeguia</taxon>
    </lineage>
</organism>
<evidence type="ECO:0000256" key="3">
    <source>
        <dbReference type="ARBA" id="ARBA00048615"/>
    </source>
</evidence>
<dbReference type="PANTHER" id="PTHR30524">
    <property type="entry name" value="MANNITOL-1-PHOSPHATE 5-DEHYDROGENASE"/>
    <property type="match status" value="1"/>
</dbReference>
<keyword evidence="7" id="KW-1185">Reference proteome</keyword>